<organism evidence="2 3">
    <name type="scientific">Candidatus Lloydbacteria bacterium RIFCSPHIGHO2_02_FULL_51_22</name>
    <dbReference type="NCBI Taxonomy" id="1798663"/>
    <lineage>
        <taxon>Bacteria</taxon>
        <taxon>Candidatus Lloydiibacteriota</taxon>
    </lineage>
</organism>
<comment type="caution">
    <text evidence="2">The sequence shown here is derived from an EMBL/GenBank/DDBJ whole genome shotgun (WGS) entry which is preliminary data.</text>
</comment>
<proteinExistence type="predicted"/>
<name>A0A1G2DGL7_9BACT</name>
<dbReference type="Gene3D" id="1.10.10.10">
    <property type="entry name" value="Winged helix-like DNA-binding domain superfamily/Winged helix DNA-binding domain"/>
    <property type="match status" value="1"/>
</dbReference>
<dbReference type="SUPFAM" id="SSF46785">
    <property type="entry name" value="Winged helix' DNA-binding domain"/>
    <property type="match status" value="1"/>
</dbReference>
<dbReference type="InterPro" id="IPR002831">
    <property type="entry name" value="Tscrpt_reg_TrmB_N"/>
</dbReference>
<evidence type="ECO:0000259" key="1">
    <source>
        <dbReference type="Pfam" id="PF01978"/>
    </source>
</evidence>
<dbReference type="AlphaFoldDB" id="A0A1G2DGL7"/>
<sequence length="277" mass="31804">MKNTDNNLRALGLSQKEEKTLLALQNGADTPLVIARKTSISRPAVYAILKNLKKRGIAEYHTRNGKKRWKVSDEREIDRAIADAKRELLNIPEGREEVYGQADTMVVIHRGEKAIKNLLHEIIEENKGERLYGYQGKVSSIGWDTFFSVSETNRLNRAIKDNHLIVEAVIPDGWFEEQVARSGIEWAKEFEGRTTRVNVIDPKYFEHGGQMFLFKKSLYLFALNEGIIIEIRNSEIQKMILAMFEFIQDNSRAIDANELLRTLIAKQGDGLNLEFRK</sequence>
<dbReference type="InterPro" id="IPR011991">
    <property type="entry name" value="ArsR-like_HTH"/>
</dbReference>
<dbReference type="InterPro" id="IPR036390">
    <property type="entry name" value="WH_DNA-bd_sf"/>
</dbReference>
<dbReference type="CDD" id="cd00090">
    <property type="entry name" value="HTH_ARSR"/>
    <property type="match status" value="1"/>
</dbReference>
<reference evidence="2 3" key="1">
    <citation type="journal article" date="2016" name="Nat. Commun.">
        <title>Thousands of microbial genomes shed light on interconnected biogeochemical processes in an aquifer system.</title>
        <authorList>
            <person name="Anantharaman K."/>
            <person name="Brown C.T."/>
            <person name="Hug L.A."/>
            <person name="Sharon I."/>
            <person name="Castelle C.J."/>
            <person name="Probst A.J."/>
            <person name="Thomas B.C."/>
            <person name="Singh A."/>
            <person name="Wilkins M.J."/>
            <person name="Karaoz U."/>
            <person name="Brodie E.L."/>
            <person name="Williams K.H."/>
            <person name="Hubbard S.S."/>
            <person name="Banfield J.F."/>
        </authorList>
    </citation>
    <scope>NUCLEOTIDE SEQUENCE [LARGE SCALE GENOMIC DNA]</scope>
</reference>
<accession>A0A1G2DGL7</accession>
<feature type="domain" description="Transcription regulator TrmB N-terminal" evidence="1">
    <location>
        <begin position="8"/>
        <end position="64"/>
    </location>
</feature>
<dbReference type="Proteomes" id="UP000178099">
    <property type="component" value="Unassembled WGS sequence"/>
</dbReference>
<dbReference type="InterPro" id="IPR036388">
    <property type="entry name" value="WH-like_DNA-bd_sf"/>
</dbReference>
<protein>
    <recommendedName>
        <fullName evidence="1">Transcription regulator TrmB N-terminal domain-containing protein</fullName>
    </recommendedName>
</protein>
<dbReference type="EMBL" id="MHLN01000012">
    <property type="protein sequence ID" value="OGZ12010.1"/>
    <property type="molecule type" value="Genomic_DNA"/>
</dbReference>
<gene>
    <name evidence="2" type="ORF">A3D67_02375</name>
</gene>
<evidence type="ECO:0000313" key="3">
    <source>
        <dbReference type="Proteomes" id="UP000178099"/>
    </source>
</evidence>
<evidence type="ECO:0000313" key="2">
    <source>
        <dbReference type="EMBL" id="OGZ12010.1"/>
    </source>
</evidence>
<dbReference type="Pfam" id="PF01978">
    <property type="entry name" value="TrmB"/>
    <property type="match status" value="1"/>
</dbReference>